<dbReference type="Gene3D" id="6.10.250.2410">
    <property type="match status" value="1"/>
</dbReference>
<reference evidence="2 3" key="1">
    <citation type="submission" date="2020-04" db="EMBL/GenBank/DDBJ databases">
        <title>Description of novel Gluconacetobacter.</title>
        <authorList>
            <person name="Sombolestani A."/>
        </authorList>
    </citation>
    <scope>NUCLEOTIDE SEQUENCE [LARGE SCALE GENOMIC DNA]</scope>
    <source>
        <strain evidence="2 3">LMG 7603</strain>
    </source>
</reference>
<evidence type="ECO:0000313" key="2">
    <source>
        <dbReference type="EMBL" id="MBB2158391.1"/>
    </source>
</evidence>
<evidence type="ECO:0000313" key="3">
    <source>
        <dbReference type="Proteomes" id="UP000550787"/>
    </source>
</evidence>
<accession>A0A7W4I8R5</accession>
<dbReference type="PANTHER" id="PTHR33969">
    <property type="entry name" value="SEGREGATION AND CONDENSATION PROTEIN A"/>
    <property type="match status" value="1"/>
</dbReference>
<dbReference type="AlphaFoldDB" id="A0A7W4I8R5"/>
<comment type="caution">
    <text evidence="2">The sequence shown here is derived from an EMBL/GenBank/DDBJ whole genome shotgun (WGS) entry which is preliminary data.</text>
</comment>
<organism evidence="2 3">
    <name type="scientific">Gluconacetobacter diazotrophicus</name>
    <name type="common">Acetobacter diazotrophicus</name>
    <dbReference type="NCBI Taxonomy" id="33996"/>
    <lineage>
        <taxon>Bacteria</taxon>
        <taxon>Pseudomonadati</taxon>
        <taxon>Pseudomonadota</taxon>
        <taxon>Alphaproteobacteria</taxon>
        <taxon>Acetobacterales</taxon>
        <taxon>Acetobacteraceae</taxon>
        <taxon>Gluconacetobacter</taxon>
    </lineage>
</organism>
<name>A0A7W4I8R5_GLUDI</name>
<dbReference type="EMBL" id="JABEQG010000082">
    <property type="protein sequence ID" value="MBB2158391.1"/>
    <property type="molecule type" value="Genomic_DNA"/>
</dbReference>
<gene>
    <name evidence="2" type="ORF">HLH33_19205</name>
</gene>
<protein>
    <recommendedName>
        <fullName evidence="1">Segregation and condensation protein A</fullName>
    </recommendedName>
</protein>
<dbReference type="Proteomes" id="UP000550787">
    <property type="component" value="Unassembled WGS sequence"/>
</dbReference>
<sequence>MPELHLAGYDGPLDLLLALAERQRIDLGALSVAELARQFGVGLAAAAPTVPLERRAEWLTWAARLVLLRSRLLSGAGRERAVAEREARRTAGHLEELLRMRAAAGWLARRPQLGRDVFAVRQAASGGGGPPGGGYFALMAACLTVLESDLPDSAPGVLRIQSLGLWSVSAALAAIRDRLAAGGVTRGWGQFLPVVRDGPDLALRRRAAMAGAFVAALELARNGELDLDLVVGEDAAA</sequence>
<evidence type="ECO:0000256" key="1">
    <source>
        <dbReference type="ARBA" id="ARBA00044777"/>
    </source>
</evidence>
<dbReference type="RefSeq" id="WP_183116728.1">
    <property type="nucleotide sequence ID" value="NZ_JABEQG010000082.1"/>
</dbReference>
<dbReference type="PANTHER" id="PTHR33969:SF2">
    <property type="entry name" value="SEGREGATION AND CONDENSATION PROTEIN A"/>
    <property type="match status" value="1"/>
</dbReference>
<proteinExistence type="predicted"/>
<dbReference type="InterPro" id="IPR003768">
    <property type="entry name" value="ScpA"/>
</dbReference>